<evidence type="ECO:0000256" key="1">
    <source>
        <dbReference type="ARBA" id="ARBA00004651"/>
    </source>
</evidence>
<reference evidence="9 10" key="1">
    <citation type="submission" date="2019-11" db="EMBL/GenBank/DDBJ databases">
        <title>Characterisation of Fundicoccus ignavus gen. nov. sp. nov., a novel genus of the family Aerococcaceae from bulk tank milk.</title>
        <authorList>
            <person name="Siebert A."/>
            <person name="Huptas C."/>
            <person name="Wenning M."/>
            <person name="Scherer S."/>
            <person name="Doll E.V."/>
        </authorList>
    </citation>
    <scope>NUCLEOTIDE SEQUENCE [LARGE SCALE GENOMIC DNA]</scope>
    <source>
        <strain evidence="9 10">DSM 109652</strain>
    </source>
</reference>
<keyword evidence="3" id="KW-1003">Cell membrane</keyword>
<feature type="transmembrane region" description="Helical" evidence="7">
    <location>
        <begin position="152"/>
        <end position="173"/>
    </location>
</feature>
<evidence type="ECO:0000256" key="4">
    <source>
        <dbReference type="ARBA" id="ARBA00022692"/>
    </source>
</evidence>
<comment type="subcellular location">
    <subcellularLocation>
        <location evidence="1 7">Cell membrane</location>
        <topology evidence="1 7">Multi-pass membrane protein</topology>
    </subcellularLocation>
</comment>
<evidence type="ECO:0000256" key="7">
    <source>
        <dbReference type="RuleBase" id="RU363032"/>
    </source>
</evidence>
<dbReference type="EMBL" id="WJQT01000007">
    <property type="protein sequence ID" value="MRJ47217.1"/>
    <property type="molecule type" value="Genomic_DNA"/>
</dbReference>
<dbReference type="AlphaFoldDB" id="A0A844C9U5"/>
<dbReference type="PANTHER" id="PTHR43744">
    <property type="entry name" value="ABC TRANSPORTER PERMEASE PROTEIN MG189-RELATED-RELATED"/>
    <property type="match status" value="1"/>
</dbReference>
<dbReference type="GO" id="GO:0005886">
    <property type="term" value="C:plasma membrane"/>
    <property type="evidence" value="ECO:0007669"/>
    <property type="project" value="UniProtKB-SubCell"/>
</dbReference>
<keyword evidence="4 7" id="KW-0812">Transmembrane</keyword>
<sequence>MAKRKIGINPKKFEVSQIKFYVILAPFVAFMLLPIIFIVNHAFKPMDELFAFPPTFFVKQPSLENFKNLLKASQISNIPLSRYVFNSLVVTISVVILAVLITSMAGYVLSKKKFKGKKMALELNNTALMFVPTAVTIPRYIIINVLGLENNFLAHILPLLAMPVALFLIKQFIDQVPNELIEASLMDGASEWTVYWKVIMPLIKPALATAALLVFQAVWNNIETSQLFMTSDSLRTLAFYLNTFAANTNLVVGQGIAAAASLIMFIPNLVLFIILQSNVMNTMNHSGIK</sequence>
<dbReference type="Pfam" id="PF00528">
    <property type="entry name" value="BPD_transp_1"/>
    <property type="match status" value="1"/>
</dbReference>
<evidence type="ECO:0000256" key="3">
    <source>
        <dbReference type="ARBA" id="ARBA00022475"/>
    </source>
</evidence>
<keyword evidence="5 7" id="KW-1133">Transmembrane helix</keyword>
<evidence type="ECO:0000256" key="6">
    <source>
        <dbReference type="ARBA" id="ARBA00023136"/>
    </source>
</evidence>
<dbReference type="InterPro" id="IPR035906">
    <property type="entry name" value="MetI-like_sf"/>
</dbReference>
<keyword evidence="2 7" id="KW-0813">Transport</keyword>
<evidence type="ECO:0000256" key="5">
    <source>
        <dbReference type="ARBA" id="ARBA00022989"/>
    </source>
</evidence>
<accession>A0A844C9U5</accession>
<organism evidence="9 10">
    <name type="scientific">Fundicoccus ignavus</name>
    <dbReference type="NCBI Taxonomy" id="2664442"/>
    <lineage>
        <taxon>Bacteria</taxon>
        <taxon>Bacillati</taxon>
        <taxon>Bacillota</taxon>
        <taxon>Bacilli</taxon>
        <taxon>Lactobacillales</taxon>
        <taxon>Aerococcaceae</taxon>
        <taxon>Fundicoccus</taxon>
    </lineage>
</organism>
<feature type="domain" description="ABC transmembrane type-1" evidence="8">
    <location>
        <begin position="84"/>
        <end position="275"/>
    </location>
</feature>
<dbReference type="Gene3D" id="1.10.3720.10">
    <property type="entry name" value="MetI-like"/>
    <property type="match status" value="1"/>
</dbReference>
<feature type="transmembrane region" description="Helical" evidence="7">
    <location>
        <begin position="20"/>
        <end position="43"/>
    </location>
</feature>
<feature type="transmembrane region" description="Helical" evidence="7">
    <location>
        <begin position="194"/>
        <end position="219"/>
    </location>
</feature>
<dbReference type="Proteomes" id="UP000440066">
    <property type="component" value="Unassembled WGS sequence"/>
</dbReference>
<comment type="similarity">
    <text evidence="7">Belongs to the binding-protein-dependent transport system permease family.</text>
</comment>
<dbReference type="GO" id="GO:0055085">
    <property type="term" value="P:transmembrane transport"/>
    <property type="evidence" value="ECO:0007669"/>
    <property type="project" value="InterPro"/>
</dbReference>
<evidence type="ECO:0000313" key="10">
    <source>
        <dbReference type="Proteomes" id="UP000440066"/>
    </source>
</evidence>
<feature type="transmembrane region" description="Helical" evidence="7">
    <location>
        <begin position="83"/>
        <end position="107"/>
    </location>
</feature>
<gene>
    <name evidence="9" type="ORF">GF867_06535</name>
</gene>
<protein>
    <submittedName>
        <fullName evidence="9">ABC transporter permease subunit</fullName>
    </submittedName>
</protein>
<dbReference type="SUPFAM" id="SSF161098">
    <property type="entry name" value="MetI-like"/>
    <property type="match status" value="1"/>
</dbReference>
<feature type="transmembrane region" description="Helical" evidence="7">
    <location>
        <begin position="251"/>
        <end position="275"/>
    </location>
</feature>
<evidence type="ECO:0000259" key="8">
    <source>
        <dbReference type="PROSITE" id="PS50928"/>
    </source>
</evidence>
<feature type="transmembrane region" description="Helical" evidence="7">
    <location>
        <begin position="127"/>
        <end position="146"/>
    </location>
</feature>
<evidence type="ECO:0000256" key="2">
    <source>
        <dbReference type="ARBA" id="ARBA00022448"/>
    </source>
</evidence>
<proteinExistence type="inferred from homology"/>
<dbReference type="RefSeq" id="WP_153832300.1">
    <property type="nucleotide sequence ID" value="NZ_WJQT01000007.1"/>
</dbReference>
<dbReference type="CDD" id="cd06261">
    <property type="entry name" value="TM_PBP2"/>
    <property type="match status" value="1"/>
</dbReference>
<comment type="caution">
    <text evidence="9">The sequence shown here is derived from an EMBL/GenBank/DDBJ whole genome shotgun (WGS) entry which is preliminary data.</text>
</comment>
<dbReference type="InterPro" id="IPR000515">
    <property type="entry name" value="MetI-like"/>
</dbReference>
<evidence type="ECO:0000313" key="9">
    <source>
        <dbReference type="EMBL" id="MRJ47217.1"/>
    </source>
</evidence>
<keyword evidence="6 7" id="KW-0472">Membrane</keyword>
<name>A0A844C9U5_9LACT</name>
<dbReference type="PANTHER" id="PTHR43744:SF1">
    <property type="entry name" value="BINDING-PROTEIN-DEPENDENT TRANSPORT SYSTEMS INNER MEMBRANE COMPONENT"/>
    <property type="match status" value="1"/>
</dbReference>
<dbReference type="PROSITE" id="PS50928">
    <property type="entry name" value="ABC_TM1"/>
    <property type="match status" value="1"/>
</dbReference>